<proteinExistence type="predicted"/>
<dbReference type="RefSeq" id="WP_125064667.1">
    <property type="nucleotide sequence ID" value="NZ_BGZJ01000002.1"/>
</dbReference>
<organism evidence="2 3">
    <name type="scientific">Mesosutterella multiformis</name>
    <dbReference type="NCBI Taxonomy" id="2259133"/>
    <lineage>
        <taxon>Bacteria</taxon>
        <taxon>Pseudomonadati</taxon>
        <taxon>Pseudomonadota</taxon>
        <taxon>Betaproteobacteria</taxon>
        <taxon>Burkholderiales</taxon>
        <taxon>Sutterellaceae</taxon>
        <taxon>Mesosutterella</taxon>
    </lineage>
</organism>
<gene>
    <name evidence="2" type="ORF">MESMUL_19200</name>
</gene>
<dbReference type="AlphaFoldDB" id="A0A388SE67"/>
<dbReference type="OrthoDB" id="9180187at2"/>
<dbReference type="Proteomes" id="UP000266091">
    <property type="component" value="Unassembled WGS sequence"/>
</dbReference>
<evidence type="ECO:0000313" key="3">
    <source>
        <dbReference type="Proteomes" id="UP000266091"/>
    </source>
</evidence>
<protein>
    <submittedName>
        <fullName evidence="2">Uncharacterized protein</fullName>
    </submittedName>
</protein>
<accession>A0A388SE67</accession>
<name>A0A388SE67_9BURK</name>
<reference evidence="2 3" key="1">
    <citation type="journal article" date="2018" name="Int. J. Syst. Evol. Microbiol.">
        <title>Mesosutterella multiformis gen. nov., sp. nov., a member of the family Sutterellaceae and Sutterella megalosphaeroides sp. nov., isolated from human faeces.</title>
        <authorList>
            <person name="Sakamoto M."/>
            <person name="Ikeyama N."/>
            <person name="Kunihiro T."/>
            <person name="Iino T."/>
            <person name="Yuki M."/>
            <person name="Ohkuma M."/>
        </authorList>
    </citation>
    <scope>NUCLEOTIDE SEQUENCE [LARGE SCALE GENOMIC DNA]</scope>
    <source>
        <strain evidence="2 3">4NBBH2</strain>
    </source>
</reference>
<dbReference type="EMBL" id="BGZJ01000002">
    <property type="protein sequence ID" value="GBO94566.1"/>
    <property type="molecule type" value="Genomic_DNA"/>
</dbReference>
<keyword evidence="1" id="KW-0732">Signal</keyword>
<comment type="caution">
    <text evidence="2">The sequence shown here is derived from an EMBL/GenBank/DDBJ whole genome shotgun (WGS) entry which is preliminary data.</text>
</comment>
<evidence type="ECO:0000256" key="1">
    <source>
        <dbReference type="SAM" id="SignalP"/>
    </source>
</evidence>
<feature type="chain" id="PRO_5017464700" evidence="1">
    <location>
        <begin position="22"/>
        <end position="119"/>
    </location>
</feature>
<keyword evidence="3" id="KW-1185">Reference proteome</keyword>
<sequence>MRLLKFALPLLSTALCFTANASPVESFDAHNFVDNVATICGSVAQVVKQPKRTILNLGGAYPSEHIAIVIWAPELPQFEKQFGNLYAEKGKRACANGRVVVYKHHLQVAPKTTDKLTIR</sequence>
<feature type="signal peptide" evidence="1">
    <location>
        <begin position="1"/>
        <end position="21"/>
    </location>
</feature>
<evidence type="ECO:0000313" key="2">
    <source>
        <dbReference type="EMBL" id="GBO94566.1"/>
    </source>
</evidence>